<feature type="region of interest" description="Disordered" evidence="1">
    <location>
        <begin position="1"/>
        <end position="84"/>
    </location>
</feature>
<dbReference type="Gene3D" id="2.130.10.10">
    <property type="entry name" value="YVTN repeat-like/Quinoprotein amine dehydrogenase"/>
    <property type="match status" value="1"/>
</dbReference>
<feature type="compositionally biased region" description="Basic and acidic residues" evidence="1">
    <location>
        <begin position="58"/>
        <end position="68"/>
    </location>
</feature>
<organism evidence="3 4">
    <name type="scientific">Streptomyces violaceusniger</name>
    <dbReference type="NCBI Taxonomy" id="68280"/>
    <lineage>
        <taxon>Bacteria</taxon>
        <taxon>Bacillati</taxon>
        <taxon>Actinomycetota</taxon>
        <taxon>Actinomycetes</taxon>
        <taxon>Kitasatosporales</taxon>
        <taxon>Streptomycetaceae</taxon>
        <taxon>Streptomyces</taxon>
        <taxon>Streptomyces violaceusniger group</taxon>
    </lineage>
</organism>
<feature type="domain" description="YNCE-like beta-propeller" evidence="2">
    <location>
        <begin position="103"/>
        <end position="165"/>
    </location>
</feature>
<dbReference type="InterPro" id="IPR015943">
    <property type="entry name" value="WD40/YVTN_repeat-like_dom_sf"/>
</dbReference>
<dbReference type="Pfam" id="PF21783">
    <property type="entry name" value="YNCE"/>
    <property type="match status" value="1"/>
</dbReference>
<gene>
    <name evidence="3" type="ORF">SVIO_100860</name>
</gene>
<accession>A0A4D4LN19</accession>
<name>A0A4D4LN19_STRVO</name>
<dbReference type="InterPro" id="IPR011048">
    <property type="entry name" value="Haem_d1_sf"/>
</dbReference>
<keyword evidence="4" id="KW-1185">Reference proteome</keyword>
<feature type="region of interest" description="Disordered" evidence="1">
    <location>
        <begin position="159"/>
        <end position="189"/>
    </location>
</feature>
<evidence type="ECO:0000259" key="2">
    <source>
        <dbReference type="Pfam" id="PF21783"/>
    </source>
</evidence>
<comment type="caution">
    <text evidence="3">The sequence shown here is derived from an EMBL/GenBank/DDBJ whole genome shotgun (WGS) entry which is preliminary data.</text>
</comment>
<feature type="compositionally biased region" description="Low complexity" evidence="1">
    <location>
        <begin position="164"/>
        <end position="189"/>
    </location>
</feature>
<evidence type="ECO:0000256" key="1">
    <source>
        <dbReference type="SAM" id="MobiDB-lite"/>
    </source>
</evidence>
<dbReference type="EMBL" id="BJHW01000002">
    <property type="protein sequence ID" value="GDY59463.1"/>
    <property type="molecule type" value="Genomic_DNA"/>
</dbReference>
<protein>
    <recommendedName>
        <fullName evidence="2">YNCE-like beta-propeller domain-containing protein</fullName>
    </recommendedName>
</protein>
<sequence>MARPAPLPHTPAACDGPGRGGPAAVRGGGSGLRLLERARAGPGGVGVGAAERAPGVGRGEEEGGEEGRTGPAAAGDAAPLDPHDLYAADRPGKLSRTVKDYPSRVYVPNTLSDTVSVIDPEKFKVIRTFRVGHQPQHVVPSWDLKTLWVNNDLGNTLTPSTPPTAGWAARWTSTTRTTSTSPRTGSTPW</sequence>
<proteinExistence type="predicted"/>
<evidence type="ECO:0000313" key="4">
    <source>
        <dbReference type="Proteomes" id="UP000301309"/>
    </source>
</evidence>
<dbReference type="AlphaFoldDB" id="A0A4D4LN19"/>
<feature type="compositionally biased region" description="Low complexity" evidence="1">
    <location>
        <begin position="69"/>
        <end position="80"/>
    </location>
</feature>
<reference evidence="3 4" key="1">
    <citation type="journal article" date="2020" name="Int. J. Syst. Evol. Microbiol.">
        <title>Reclassification of Streptomyces castelarensis and Streptomyces sporoclivatus as later heterotypic synonyms of Streptomyces antimycoticus.</title>
        <authorList>
            <person name="Komaki H."/>
            <person name="Tamura T."/>
        </authorList>
    </citation>
    <scope>NUCLEOTIDE SEQUENCE [LARGE SCALE GENOMIC DNA]</scope>
    <source>
        <strain evidence="3 4">NBRC 13459</strain>
    </source>
</reference>
<evidence type="ECO:0000313" key="3">
    <source>
        <dbReference type="EMBL" id="GDY59463.1"/>
    </source>
</evidence>
<dbReference type="InterPro" id="IPR011964">
    <property type="entry name" value="YVTN_b-propeller_repeat"/>
</dbReference>
<dbReference type="SUPFAM" id="SSF51004">
    <property type="entry name" value="C-terminal (heme d1) domain of cytochrome cd1-nitrite reductase"/>
    <property type="match status" value="1"/>
</dbReference>
<dbReference type="NCBIfam" id="TIGR02276">
    <property type="entry name" value="beta_rpt_yvtn"/>
    <property type="match status" value="1"/>
</dbReference>
<dbReference type="InterPro" id="IPR048433">
    <property type="entry name" value="YNCE-like_beta-prop"/>
</dbReference>
<feature type="compositionally biased region" description="Gly residues" evidence="1">
    <location>
        <begin position="17"/>
        <end position="31"/>
    </location>
</feature>
<dbReference type="Proteomes" id="UP000301309">
    <property type="component" value="Unassembled WGS sequence"/>
</dbReference>